<evidence type="ECO:0000313" key="2">
    <source>
        <dbReference type="Proteomes" id="UP000001338"/>
    </source>
</evidence>
<dbReference type="EMBL" id="AFLV02000053">
    <property type="protein sequence ID" value="EKR63994.1"/>
    <property type="molecule type" value="Genomic_DNA"/>
</dbReference>
<organism evidence="1 2">
    <name type="scientific">Leptospira weilii str. 2006001853</name>
    <dbReference type="NCBI Taxonomy" id="1001589"/>
    <lineage>
        <taxon>Bacteria</taxon>
        <taxon>Pseudomonadati</taxon>
        <taxon>Spirochaetota</taxon>
        <taxon>Spirochaetia</taxon>
        <taxon>Leptospirales</taxon>
        <taxon>Leptospiraceae</taxon>
        <taxon>Leptospira</taxon>
    </lineage>
</organism>
<protein>
    <submittedName>
        <fullName evidence="1">Uncharacterized protein</fullName>
    </submittedName>
</protein>
<gene>
    <name evidence="1" type="ORF">LEP1GSC036_1263</name>
</gene>
<accession>A0A828Z324</accession>
<dbReference type="AlphaFoldDB" id="A0A828Z324"/>
<dbReference type="Proteomes" id="UP000001338">
    <property type="component" value="Unassembled WGS sequence"/>
</dbReference>
<reference evidence="1 2" key="1">
    <citation type="submission" date="2012-10" db="EMBL/GenBank/DDBJ databases">
        <authorList>
            <person name="Harkins D.M."/>
            <person name="Durkin A.S."/>
            <person name="Brinkac L.M."/>
            <person name="Haft D.H."/>
            <person name="Selengut J.D."/>
            <person name="Sanka R."/>
            <person name="DePew J."/>
            <person name="Purushe J."/>
            <person name="Whelen A.C."/>
            <person name="Vinetz J.M."/>
            <person name="Sutton G.G."/>
            <person name="Nierman W.C."/>
            <person name="Fouts D.E."/>
        </authorList>
    </citation>
    <scope>NUCLEOTIDE SEQUENCE [LARGE SCALE GENOMIC DNA]</scope>
    <source>
        <strain evidence="1 2">2006001853</strain>
    </source>
</reference>
<comment type="caution">
    <text evidence="1">The sequence shown here is derived from an EMBL/GenBank/DDBJ whole genome shotgun (WGS) entry which is preliminary data.</text>
</comment>
<name>A0A828Z324_9LEPT</name>
<evidence type="ECO:0000313" key="1">
    <source>
        <dbReference type="EMBL" id="EKR63994.1"/>
    </source>
</evidence>
<proteinExistence type="predicted"/>
<sequence length="67" mass="8202">MLFIHASFLRIHTYYLSQNKRKGYKKKKFFFSIQKFTSHFVTKIICNSEDEFIFRRKKRAQSKSGFL</sequence>